<dbReference type="GO" id="GO:0003729">
    <property type="term" value="F:mRNA binding"/>
    <property type="evidence" value="ECO:0007669"/>
    <property type="project" value="TreeGrafter"/>
</dbReference>
<evidence type="ECO:0000256" key="2">
    <source>
        <dbReference type="ARBA" id="ARBA00005991"/>
    </source>
</evidence>
<feature type="compositionally biased region" description="Low complexity" evidence="5">
    <location>
        <begin position="270"/>
        <end position="284"/>
    </location>
</feature>
<feature type="region of interest" description="Disordered" evidence="5">
    <location>
        <begin position="1"/>
        <end position="35"/>
    </location>
</feature>
<protein>
    <recommendedName>
        <fullName evidence="6">UPF3 domain-containing protein</fullName>
    </recommendedName>
</protein>
<dbReference type="PANTHER" id="PTHR13112">
    <property type="entry name" value="UPF3 REGULATOR OF NONSENSE TRANSCRIPTS-LIKE PROTEIN"/>
    <property type="match status" value="1"/>
</dbReference>
<reference evidence="7 8" key="1">
    <citation type="journal article" date="2012" name="Appl. Environ. Microbiol.">
        <title>Short-read sequencing for genomic analysis of the brown rot fungus Fibroporia radiculosa.</title>
        <authorList>
            <person name="Tang J.D."/>
            <person name="Perkins A.D."/>
            <person name="Sonstegard T.S."/>
            <person name="Schroeder S.G."/>
            <person name="Burgess S.C."/>
            <person name="Diehl S.V."/>
        </authorList>
    </citation>
    <scope>NUCLEOTIDE SEQUENCE [LARGE SCALE GENOMIC DNA]</scope>
    <source>
        <strain evidence="7 8">TFFH 294</strain>
    </source>
</reference>
<feature type="domain" description="UPF3" evidence="6">
    <location>
        <begin position="38"/>
        <end position="200"/>
    </location>
</feature>
<evidence type="ECO:0000256" key="1">
    <source>
        <dbReference type="ARBA" id="ARBA00004123"/>
    </source>
</evidence>
<evidence type="ECO:0000256" key="4">
    <source>
        <dbReference type="ARBA" id="ARBA00023242"/>
    </source>
</evidence>
<dbReference type="InterPro" id="IPR039722">
    <property type="entry name" value="Upf3"/>
</dbReference>
<feature type="compositionally biased region" description="Basic and acidic residues" evidence="5">
    <location>
        <begin position="19"/>
        <end position="29"/>
    </location>
</feature>
<sequence length="499" mass="53642">MSPNEQAMKPTTSPNSKIKARDKEREKRVKMVPKQQTERLKTVVRRLPPNLPEDIFWQSVQQWVTAETATWKSYHQGKFRKRLNKENIPSRAYIVFKDEELLANFSREYDGHLFRDKAGNESVAVVEFAPFQKVPSEKKKADGRMGTIEKDEDYVSFLASLQDGSAKQSDIDNYDQLLAASQPPPQPTTTPLLEALKAEKSALKDKEAILRNHAHYKDHNPAQSASAKKDDAKKKSAATPGPATATKHAEAQGNKKSTKKPAAVGKAAHQHQPQQSASSNAPAHGVATGAQPKVQSTPATPPKAPRPPRERHPKPPVPLAAPTGPSAPTAHSSEGVSTAQTDSSAAAPPAATRRVRPMLGLGSRQFEAALSGAGMPVSSGERRPRREREKEKAKEKESNDIVSATPTGAADTHVKGPSRPREERRGASSAPSSQRVPSNRAAPPAPLIMQRDGQPTPPKILGTSAGGESVHGHEEATSPRSGGRPRGRGRGRGGARGGG</sequence>
<organism evidence="7 8">
    <name type="scientific">Fibroporia radiculosa</name>
    <dbReference type="NCBI Taxonomy" id="599839"/>
    <lineage>
        <taxon>Eukaryota</taxon>
        <taxon>Fungi</taxon>
        <taxon>Dikarya</taxon>
        <taxon>Basidiomycota</taxon>
        <taxon>Agaricomycotina</taxon>
        <taxon>Agaricomycetes</taxon>
        <taxon>Polyporales</taxon>
        <taxon>Fibroporiaceae</taxon>
        <taxon>Fibroporia</taxon>
    </lineage>
</organism>
<dbReference type="EMBL" id="HE797198">
    <property type="protein sequence ID" value="CCM05615.1"/>
    <property type="molecule type" value="Genomic_DNA"/>
</dbReference>
<feature type="region of interest" description="Disordered" evidence="5">
    <location>
        <begin position="214"/>
        <end position="499"/>
    </location>
</feature>
<feature type="compositionally biased region" description="Basic residues" evidence="5">
    <location>
        <begin position="483"/>
        <end position="493"/>
    </location>
</feature>
<gene>
    <name evidence="7" type="ORF">FIBRA_07844</name>
</gene>
<keyword evidence="3" id="KW-0866">Nonsense-mediated mRNA decay</keyword>
<dbReference type="SUPFAM" id="SSF54928">
    <property type="entry name" value="RNA-binding domain, RBD"/>
    <property type="match status" value="1"/>
</dbReference>
<keyword evidence="8" id="KW-1185">Reference proteome</keyword>
<dbReference type="GO" id="GO:0005737">
    <property type="term" value="C:cytoplasm"/>
    <property type="evidence" value="ECO:0007669"/>
    <property type="project" value="TreeGrafter"/>
</dbReference>
<dbReference type="GO" id="GO:0045727">
    <property type="term" value="P:positive regulation of translation"/>
    <property type="evidence" value="ECO:0007669"/>
    <property type="project" value="TreeGrafter"/>
</dbReference>
<accession>J4GVQ3</accession>
<dbReference type="AlphaFoldDB" id="J4GVQ3"/>
<dbReference type="InterPro" id="IPR005120">
    <property type="entry name" value="UPF3_dom"/>
</dbReference>
<dbReference type="InterPro" id="IPR012677">
    <property type="entry name" value="Nucleotide-bd_a/b_plait_sf"/>
</dbReference>
<evidence type="ECO:0000313" key="8">
    <source>
        <dbReference type="Proteomes" id="UP000006352"/>
    </source>
</evidence>
<dbReference type="Gene3D" id="3.30.70.330">
    <property type="match status" value="1"/>
</dbReference>
<dbReference type="HOGENOM" id="CLU_035823_0_0_1"/>
<dbReference type="InParanoid" id="J4GVQ3"/>
<dbReference type="GeneID" id="24100526"/>
<evidence type="ECO:0000256" key="5">
    <source>
        <dbReference type="SAM" id="MobiDB-lite"/>
    </source>
</evidence>
<evidence type="ECO:0000256" key="3">
    <source>
        <dbReference type="ARBA" id="ARBA00023161"/>
    </source>
</evidence>
<dbReference type="Proteomes" id="UP000006352">
    <property type="component" value="Unassembled WGS sequence"/>
</dbReference>
<comment type="similarity">
    <text evidence="2">Belongs to the RENT3 family.</text>
</comment>
<feature type="compositionally biased region" description="Basic and acidic residues" evidence="5">
    <location>
        <begin position="380"/>
        <end position="399"/>
    </location>
</feature>
<evidence type="ECO:0000259" key="6">
    <source>
        <dbReference type="Pfam" id="PF03467"/>
    </source>
</evidence>
<keyword evidence="4" id="KW-0539">Nucleus</keyword>
<proteinExistence type="inferred from homology"/>
<dbReference type="GO" id="GO:0000184">
    <property type="term" value="P:nuclear-transcribed mRNA catabolic process, nonsense-mediated decay"/>
    <property type="evidence" value="ECO:0007669"/>
    <property type="project" value="UniProtKB-KW"/>
</dbReference>
<dbReference type="OrthoDB" id="18087at2759"/>
<dbReference type="Pfam" id="PF03467">
    <property type="entry name" value="Smg4_UPF3"/>
    <property type="match status" value="1"/>
</dbReference>
<evidence type="ECO:0000313" key="7">
    <source>
        <dbReference type="EMBL" id="CCM05615.1"/>
    </source>
</evidence>
<dbReference type="PANTHER" id="PTHR13112:SF0">
    <property type="entry name" value="FI21285P1"/>
    <property type="match status" value="1"/>
</dbReference>
<comment type="subcellular location">
    <subcellularLocation>
        <location evidence="1">Nucleus</location>
    </subcellularLocation>
</comment>
<dbReference type="GO" id="GO:0005730">
    <property type="term" value="C:nucleolus"/>
    <property type="evidence" value="ECO:0007669"/>
    <property type="project" value="TreeGrafter"/>
</dbReference>
<dbReference type="RefSeq" id="XP_012184898.1">
    <property type="nucleotide sequence ID" value="XM_012329508.1"/>
</dbReference>
<feature type="compositionally biased region" description="Low complexity" evidence="5">
    <location>
        <begin position="337"/>
        <end position="352"/>
    </location>
</feature>
<dbReference type="InterPro" id="IPR035979">
    <property type="entry name" value="RBD_domain_sf"/>
</dbReference>
<dbReference type="STRING" id="599839.J4GVQ3"/>
<feature type="compositionally biased region" description="Polar residues" evidence="5">
    <location>
        <begin position="1"/>
        <end position="16"/>
    </location>
</feature>
<dbReference type="CDD" id="cd12455">
    <property type="entry name" value="RRM_like_Smg4_UPF3"/>
    <property type="match status" value="1"/>
</dbReference>
<name>J4GVQ3_9APHY</name>